<dbReference type="AlphaFoldDB" id="A0AAV4MGD8"/>
<evidence type="ECO:0000259" key="6">
    <source>
        <dbReference type="Pfam" id="PF00520"/>
    </source>
</evidence>
<evidence type="ECO:0000256" key="5">
    <source>
        <dbReference type="SAM" id="Phobius"/>
    </source>
</evidence>
<sequence length="239" mass="27413">MNLASVTLFDVVLCASVFQFTTRGYRMAILKHYSVSVYYFPTEREELDKPRFKERCLANCLKCIDIFCVWDCCACWVRFQEIVSSNSLRSLHGALHHPLYSGEHPLHGHGPPQHGRSFERFLNYGNYFFTATFAIEAGFKLITLSPKFYFCEGWNIFDFFIVSLSLLELGLEGVQGLSVLRSFRLLRVFKLAKSWPTLNLLISIMGKTMGALGNLTFVLGIIIFYFCCHGNAVVREELR</sequence>
<evidence type="ECO:0000256" key="2">
    <source>
        <dbReference type="ARBA" id="ARBA00022692"/>
    </source>
</evidence>
<dbReference type="SUPFAM" id="SSF81324">
    <property type="entry name" value="Voltage-gated potassium channels"/>
    <property type="match status" value="1"/>
</dbReference>
<keyword evidence="7" id="KW-0406">Ion transport</keyword>
<keyword evidence="4 5" id="KW-0472">Membrane</keyword>
<organism evidence="7 8">
    <name type="scientific">Caerostris extrusa</name>
    <name type="common">Bark spider</name>
    <name type="synonym">Caerostris bankana</name>
    <dbReference type="NCBI Taxonomy" id="172846"/>
    <lineage>
        <taxon>Eukaryota</taxon>
        <taxon>Metazoa</taxon>
        <taxon>Ecdysozoa</taxon>
        <taxon>Arthropoda</taxon>
        <taxon>Chelicerata</taxon>
        <taxon>Arachnida</taxon>
        <taxon>Araneae</taxon>
        <taxon>Araneomorphae</taxon>
        <taxon>Entelegynae</taxon>
        <taxon>Araneoidea</taxon>
        <taxon>Araneidae</taxon>
        <taxon>Caerostris</taxon>
    </lineage>
</organism>
<dbReference type="Pfam" id="PF00520">
    <property type="entry name" value="Ion_trans"/>
    <property type="match status" value="1"/>
</dbReference>
<feature type="transmembrane region" description="Helical" evidence="5">
    <location>
        <begin position="200"/>
        <end position="226"/>
    </location>
</feature>
<dbReference type="GO" id="GO:0086010">
    <property type="term" value="P:membrane depolarization during action potential"/>
    <property type="evidence" value="ECO:0007669"/>
    <property type="project" value="TreeGrafter"/>
</dbReference>
<keyword evidence="3 5" id="KW-1133">Transmembrane helix</keyword>
<dbReference type="GO" id="GO:0005248">
    <property type="term" value="F:voltage-gated sodium channel activity"/>
    <property type="evidence" value="ECO:0007669"/>
    <property type="project" value="TreeGrafter"/>
</dbReference>
<reference evidence="7 8" key="1">
    <citation type="submission" date="2021-06" db="EMBL/GenBank/DDBJ databases">
        <title>Caerostris extrusa draft genome.</title>
        <authorList>
            <person name="Kono N."/>
            <person name="Arakawa K."/>
        </authorList>
    </citation>
    <scope>NUCLEOTIDE SEQUENCE [LARGE SCALE GENOMIC DNA]</scope>
</reference>
<comment type="subcellular location">
    <subcellularLocation>
        <location evidence="1">Membrane</location>
        <topology evidence="1">Multi-pass membrane protein</topology>
    </subcellularLocation>
</comment>
<dbReference type="EMBL" id="BPLR01002173">
    <property type="protein sequence ID" value="GIX70905.1"/>
    <property type="molecule type" value="Genomic_DNA"/>
</dbReference>
<evidence type="ECO:0000256" key="1">
    <source>
        <dbReference type="ARBA" id="ARBA00004141"/>
    </source>
</evidence>
<evidence type="ECO:0000313" key="8">
    <source>
        <dbReference type="Proteomes" id="UP001054945"/>
    </source>
</evidence>
<dbReference type="InterPro" id="IPR005821">
    <property type="entry name" value="Ion_trans_dom"/>
</dbReference>
<dbReference type="PANTHER" id="PTHR10037">
    <property type="entry name" value="VOLTAGE-GATED CATION CHANNEL CALCIUM AND SODIUM"/>
    <property type="match status" value="1"/>
</dbReference>
<comment type="caution">
    <text evidence="7">The sequence shown here is derived from an EMBL/GenBank/DDBJ whole genome shotgun (WGS) entry which is preliminary data.</text>
</comment>
<dbReference type="GO" id="GO:0019228">
    <property type="term" value="P:neuronal action potential"/>
    <property type="evidence" value="ECO:0007669"/>
    <property type="project" value="TreeGrafter"/>
</dbReference>
<keyword evidence="7" id="KW-0813">Transport</keyword>
<evidence type="ECO:0000256" key="3">
    <source>
        <dbReference type="ARBA" id="ARBA00022989"/>
    </source>
</evidence>
<keyword evidence="2 5" id="KW-0812">Transmembrane</keyword>
<dbReference type="PANTHER" id="PTHR10037:SF288">
    <property type="entry name" value="SODIUM CHANNEL PROTEIN PARA"/>
    <property type="match status" value="1"/>
</dbReference>
<evidence type="ECO:0000313" key="7">
    <source>
        <dbReference type="EMBL" id="GIX70905.1"/>
    </source>
</evidence>
<accession>A0AAV4MGD8</accession>
<dbReference type="InterPro" id="IPR027359">
    <property type="entry name" value="Volt_channel_dom_sf"/>
</dbReference>
<evidence type="ECO:0000256" key="4">
    <source>
        <dbReference type="ARBA" id="ARBA00023136"/>
    </source>
</evidence>
<dbReference type="Proteomes" id="UP001054945">
    <property type="component" value="Unassembled WGS sequence"/>
</dbReference>
<dbReference type="InterPro" id="IPR043203">
    <property type="entry name" value="VGCC_Ca_Na"/>
</dbReference>
<feature type="domain" description="Ion transport" evidence="6">
    <location>
        <begin position="111"/>
        <end position="233"/>
    </location>
</feature>
<proteinExistence type="predicted"/>
<dbReference type="GO" id="GO:0001518">
    <property type="term" value="C:voltage-gated sodium channel complex"/>
    <property type="evidence" value="ECO:0007669"/>
    <property type="project" value="TreeGrafter"/>
</dbReference>
<keyword evidence="8" id="KW-1185">Reference proteome</keyword>
<dbReference type="Gene3D" id="1.20.120.350">
    <property type="entry name" value="Voltage-gated potassium channels. Chain C"/>
    <property type="match status" value="1"/>
</dbReference>
<protein>
    <submittedName>
        <fullName evidence="7">Sodium channel protein para</fullName>
    </submittedName>
</protein>
<gene>
    <name evidence="7" type="primary">para</name>
    <name evidence="7" type="ORF">CEXT_614281</name>
</gene>
<keyword evidence="7" id="KW-0407">Ion channel</keyword>
<name>A0AAV4MGD8_CAEEX</name>